<keyword evidence="2" id="KW-1185">Reference proteome</keyword>
<dbReference type="AlphaFoldDB" id="A0AAW6U1R1"/>
<reference evidence="1" key="1">
    <citation type="submission" date="2023-05" db="EMBL/GenBank/DDBJ databases">
        <title>Anaerotaeda fermentans gen. nov., sp. nov., a novel anaerobic planctomycete of the new family within the order Sedimentisphaerales isolated from Taman Peninsula, Russia.</title>
        <authorList>
            <person name="Khomyakova M.A."/>
            <person name="Merkel A.Y."/>
            <person name="Slobodkin A.I."/>
        </authorList>
    </citation>
    <scope>NUCLEOTIDE SEQUENCE</scope>
    <source>
        <strain evidence="1">M17dextr</strain>
    </source>
</reference>
<proteinExistence type="predicted"/>
<name>A0AAW6U1R1_9BACT</name>
<evidence type="ECO:0000313" key="2">
    <source>
        <dbReference type="Proteomes" id="UP001431776"/>
    </source>
</evidence>
<accession>A0AAW6U1R1</accession>
<organism evidence="1 2">
    <name type="scientific">Anaerobaca lacustris</name>
    <dbReference type="NCBI Taxonomy" id="3044600"/>
    <lineage>
        <taxon>Bacteria</taxon>
        <taxon>Pseudomonadati</taxon>
        <taxon>Planctomycetota</taxon>
        <taxon>Phycisphaerae</taxon>
        <taxon>Sedimentisphaerales</taxon>
        <taxon>Anaerobacaceae</taxon>
        <taxon>Anaerobaca</taxon>
    </lineage>
</organism>
<dbReference type="Proteomes" id="UP001431776">
    <property type="component" value="Unassembled WGS sequence"/>
</dbReference>
<gene>
    <name evidence="1" type="ORF">QJ522_22450</name>
</gene>
<protein>
    <submittedName>
        <fullName evidence="1">Uncharacterized protein</fullName>
    </submittedName>
</protein>
<sequence>MVSRSRIPIAAMAASVWDEAGRSIGLYREGKPNENLLQQSSIRPRPSGPRPWMRAAICLCWPAKRAWLQGRSGSAFLRYLEGRRLLYTIAQMANRIELFAFEEASSQIARPVGRPLDKRWNDNGEPVFGIEKPDIFAWPEDCTEIGRVVYLPETDTLYVSGYAKDKPAPAWGLIGAVLDRYDDRTTAAPKHRWRIDLPVDNVNYTAEESGLPVAIDYGAAATPTDHKFFHTVPALENNTMVLRCQQACVDKLLSYSLKHPHVLYCMNNETGEPVAWSDFRARCVRAQAAQAGKRVEVAEMRRHHDISATQGTLQVGWLEIVRSAWQEPQTVAAGASLGLQTPGKGHWAVLLLAD</sequence>
<evidence type="ECO:0000313" key="1">
    <source>
        <dbReference type="EMBL" id="MDI6451837.1"/>
    </source>
</evidence>
<dbReference type="RefSeq" id="WP_349247245.1">
    <property type="nucleotide sequence ID" value="NZ_JASCXX010000063.1"/>
</dbReference>
<dbReference type="EMBL" id="JASCXX010000063">
    <property type="protein sequence ID" value="MDI6451837.1"/>
    <property type="molecule type" value="Genomic_DNA"/>
</dbReference>
<comment type="caution">
    <text evidence="1">The sequence shown here is derived from an EMBL/GenBank/DDBJ whole genome shotgun (WGS) entry which is preliminary data.</text>
</comment>